<organism evidence="4 5">
    <name type="scientific">Oleomonas cavernae</name>
    <dbReference type="NCBI Taxonomy" id="2320859"/>
    <lineage>
        <taxon>Bacteria</taxon>
        <taxon>Pseudomonadati</taxon>
        <taxon>Pseudomonadota</taxon>
        <taxon>Alphaproteobacteria</taxon>
        <taxon>Acetobacterales</taxon>
        <taxon>Acetobacteraceae</taxon>
        <taxon>Oleomonas</taxon>
    </lineage>
</organism>
<dbReference type="Pfam" id="PF01740">
    <property type="entry name" value="STAS"/>
    <property type="match status" value="1"/>
</dbReference>
<feature type="domain" description="STAS" evidence="3">
    <location>
        <begin position="1"/>
        <end position="110"/>
    </location>
</feature>
<proteinExistence type="inferred from homology"/>
<dbReference type="AlphaFoldDB" id="A0A418VUG4"/>
<comment type="similarity">
    <text evidence="1 2">Belongs to the anti-sigma-factor antagonist family.</text>
</comment>
<dbReference type="InterPro" id="IPR036513">
    <property type="entry name" value="STAS_dom_sf"/>
</dbReference>
<name>A0A418VUG4_9PROT</name>
<evidence type="ECO:0000256" key="2">
    <source>
        <dbReference type="RuleBase" id="RU003749"/>
    </source>
</evidence>
<protein>
    <recommendedName>
        <fullName evidence="2">Anti-sigma factor antagonist</fullName>
    </recommendedName>
</protein>
<dbReference type="Proteomes" id="UP000284605">
    <property type="component" value="Unassembled WGS sequence"/>
</dbReference>
<sequence length="110" mass="11503">MSITFEAGEATLVANLQGRLDSTNSAAVEAELLGRMNGGGTGLVLDFSRLDYISSAGLRVVLVVAKRLKQAGSTFILAGLQPHIKDVFEIAGFLSILDVAGSRAEALARL</sequence>
<dbReference type="RefSeq" id="WP_119782835.1">
    <property type="nucleotide sequence ID" value="NZ_QYUK01000016.1"/>
</dbReference>
<keyword evidence="5" id="KW-1185">Reference proteome</keyword>
<dbReference type="GO" id="GO:0043856">
    <property type="term" value="F:anti-sigma factor antagonist activity"/>
    <property type="evidence" value="ECO:0007669"/>
    <property type="project" value="InterPro"/>
</dbReference>
<evidence type="ECO:0000313" key="4">
    <source>
        <dbReference type="EMBL" id="RJF80785.1"/>
    </source>
</evidence>
<dbReference type="InterPro" id="IPR003658">
    <property type="entry name" value="Anti-sigma_ant"/>
</dbReference>
<dbReference type="OrthoDB" id="280847at2"/>
<dbReference type="SUPFAM" id="SSF52091">
    <property type="entry name" value="SpoIIaa-like"/>
    <property type="match status" value="1"/>
</dbReference>
<accession>A0A418VUG4</accession>
<dbReference type="PANTHER" id="PTHR33495">
    <property type="entry name" value="ANTI-SIGMA FACTOR ANTAGONIST TM_1081-RELATED-RELATED"/>
    <property type="match status" value="1"/>
</dbReference>
<reference evidence="4 5" key="1">
    <citation type="submission" date="2018-09" db="EMBL/GenBank/DDBJ databases">
        <authorList>
            <person name="Zhu H."/>
        </authorList>
    </citation>
    <scope>NUCLEOTIDE SEQUENCE [LARGE SCALE GENOMIC DNA]</scope>
    <source>
        <strain evidence="4 5">K1W22B-8</strain>
    </source>
</reference>
<dbReference type="Gene3D" id="3.30.750.24">
    <property type="entry name" value="STAS domain"/>
    <property type="match status" value="1"/>
</dbReference>
<dbReference type="CDD" id="cd07043">
    <property type="entry name" value="STAS_anti-anti-sigma_factors"/>
    <property type="match status" value="1"/>
</dbReference>
<evidence type="ECO:0000256" key="1">
    <source>
        <dbReference type="ARBA" id="ARBA00009013"/>
    </source>
</evidence>
<comment type="caution">
    <text evidence="4">The sequence shown here is derived from an EMBL/GenBank/DDBJ whole genome shotgun (WGS) entry which is preliminary data.</text>
</comment>
<evidence type="ECO:0000259" key="3">
    <source>
        <dbReference type="PROSITE" id="PS50801"/>
    </source>
</evidence>
<dbReference type="EMBL" id="QYUK01000016">
    <property type="protein sequence ID" value="RJF80785.1"/>
    <property type="molecule type" value="Genomic_DNA"/>
</dbReference>
<evidence type="ECO:0000313" key="5">
    <source>
        <dbReference type="Proteomes" id="UP000284605"/>
    </source>
</evidence>
<dbReference type="NCBIfam" id="TIGR00377">
    <property type="entry name" value="ant_ant_sig"/>
    <property type="match status" value="1"/>
</dbReference>
<dbReference type="InterPro" id="IPR002645">
    <property type="entry name" value="STAS_dom"/>
</dbReference>
<dbReference type="PROSITE" id="PS50801">
    <property type="entry name" value="STAS"/>
    <property type="match status" value="1"/>
</dbReference>
<gene>
    <name evidence="4" type="ORF">D3874_27260</name>
</gene>